<dbReference type="KEGG" id="mfn:Ga0123462_1005"/>
<dbReference type="RefSeq" id="WP_100265284.1">
    <property type="nucleotide sequence ID" value="NZ_CP018800.1"/>
</dbReference>
<evidence type="ECO:0000313" key="8">
    <source>
        <dbReference type="Proteomes" id="UP000231637"/>
    </source>
</evidence>
<accession>A0A2K8LAA1</accession>
<evidence type="ECO:0000313" key="7">
    <source>
        <dbReference type="EMBL" id="ATX81874.1"/>
    </source>
</evidence>
<comment type="similarity">
    <text evidence="6">Belongs to the NhaA Na(+)/H(+) (TC 2.A.33) antiporter family.</text>
</comment>
<keyword evidence="2 6" id="KW-1003">Cell membrane</keyword>
<evidence type="ECO:0000256" key="4">
    <source>
        <dbReference type="ARBA" id="ARBA00022989"/>
    </source>
</evidence>
<dbReference type="AlphaFoldDB" id="A0A2K8LAA1"/>
<keyword evidence="3 6" id="KW-0812">Transmembrane</keyword>
<evidence type="ECO:0000256" key="1">
    <source>
        <dbReference type="ARBA" id="ARBA00004429"/>
    </source>
</evidence>
<feature type="transmembrane region" description="Helical" evidence="6">
    <location>
        <begin position="329"/>
        <end position="352"/>
    </location>
</feature>
<keyword evidence="6" id="KW-0739">Sodium transport</keyword>
<dbReference type="PANTHER" id="PTHR30341:SF0">
    <property type="entry name" value="NA(+)_H(+) ANTIPORTER NHAA"/>
    <property type="match status" value="1"/>
</dbReference>
<dbReference type="Pfam" id="PF06965">
    <property type="entry name" value="Na_H_antiport_1"/>
    <property type="match status" value="1"/>
</dbReference>
<dbReference type="PANTHER" id="PTHR30341">
    <property type="entry name" value="SODIUM ION/PROTON ANTIPORTER NHAA-RELATED"/>
    <property type="match status" value="1"/>
</dbReference>
<dbReference type="GO" id="GO:0006885">
    <property type="term" value="P:regulation of pH"/>
    <property type="evidence" value="ECO:0007669"/>
    <property type="project" value="UniProtKB-UniRule"/>
</dbReference>
<comment type="catalytic activity">
    <reaction evidence="6">
        <text>Na(+)(in) + 2 H(+)(out) = Na(+)(out) + 2 H(+)(in)</text>
        <dbReference type="Rhea" id="RHEA:29251"/>
        <dbReference type="ChEBI" id="CHEBI:15378"/>
        <dbReference type="ChEBI" id="CHEBI:29101"/>
    </reaction>
</comment>
<evidence type="ECO:0000256" key="2">
    <source>
        <dbReference type="ARBA" id="ARBA00022475"/>
    </source>
</evidence>
<dbReference type="Gene3D" id="1.20.1530.10">
    <property type="entry name" value="Na+/H+ antiporter like domain"/>
    <property type="match status" value="1"/>
</dbReference>
<dbReference type="GO" id="GO:0015385">
    <property type="term" value="F:sodium:proton antiporter activity"/>
    <property type="evidence" value="ECO:0007669"/>
    <property type="project" value="UniProtKB-UniRule"/>
</dbReference>
<feature type="transmembrane region" description="Helical" evidence="6">
    <location>
        <begin position="126"/>
        <end position="144"/>
    </location>
</feature>
<organism evidence="7 8">
    <name type="scientific">Mariprofundus ferrinatatus</name>
    <dbReference type="NCBI Taxonomy" id="1921087"/>
    <lineage>
        <taxon>Bacteria</taxon>
        <taxon>Pseudomonadati</taxon>
        <taxon>Pseudomonadota</taxon>
        <taxon>Candidatius Mariprofundia</taxon>
        <taxon>Mariprofundales</taxon>
        <taxon>Mariprofundaceae</taxon>
        <taxon>Mariprofundus</taxon>
    </lineage>
</organism>
<dbReference type="HAMAP" id="MF_01844">
    <property type="entry name" value="NhaA"/>
    <property type="match status" value="1"/>
</dbReference>
<keyword evidence="6" id="KW-0915">Sodium</keyword>
<keyword evidence="4 6" id="KW-1133">Transmembrane helix</keyword>
<dbReference type="NCBIfam" id="NF007111">
    <property type="entry name" value="PRK09560.1"/>
    <property type="match status" value="1"/>
</dbReference>
<dbReference type="NCBIfam" id="TIGR00773">
    <property type="entry name" value="NhaA"/>
    <property type="match status" value="1"/>
</dbReference>
<feature type="transmembrane region" description="Helical" evidence="6">
    <location>
        <begin position="156"/>
        <end position="174"/>
    </location>
</feature>
<feature type="transmembrane region" description="Helical" evidence="6">
    <location>
        <begin position="180"/>
        <end position="197"/>
    </location>
</feature>
<protein>
    <recommendedName>
        <fullName evidence="6">Na(+)/H(+) antiporter NhaA</fullName>
    </recommendedName>
    <alternativeName>
        <fullName evidence="6">Sodium/proton antiporter NhaA</fullName>
    </alternativeName>
</protein>
<dbReference type="InterPro" id="IPR004670">
    <property type="entry name" value="NhaA"/>
</dbReference>
<reference evidence="7 8" key="1">
    <citation type="submission" date="2016-12" db="EMBL/GenBank/DDBJ databases">
        <title>Isolation and genomic insights into novel planktonic Zetaproteobacteria from stratified waters of the Chesapeake Bay.</title>
        <authorList>
            <person name="McAllister S.M."/>
            <person name="Kato S."/>
            <person name="Chan C.S."/>
            <person name="Chiu B.K."/>
            <person name="Field E.K."/>
        </authorList>
    </citation>
    <scope>NUCLEOTIDE SEQUENCE [LARGE SCALE GENOMIC DNA]</scope>
    <source>
        <strain evidence="7 8">CP-8</strain>
    </source>
</reference>
<dbReference type="EMBL" id="CP018800">
    <property type="protein sequence ID" value="ATX81874.1"/>
    <property type="molecule type" value="Genomic_DNA"/>
</dbReference>
<dbReference type="NCBIfam" id="NF007112">
    <property type="entry name" value="PRK09561.1"/>
    <property type="match status" value="1"/>
</dbReference>
<feature type="transmembrane region" description="Helical" evidence="6">
    <location>
        <begin position="91"/>
        <end position="114"/>
    </location>
</feature>
<evidence type="ECO:0000256" key="6">
    <source>
        <dbReference type="HAMAP-Rule" id="MF_01844"/>
    </source>
</evidence>
<feature type="transmembrane region" description="Helical" evidence="6">
    <location>
        <begin position="209"/>
        <end position="237"/>
    </location>
</feature>
<comment type="function">
    <text evidence="6">Na(+)/H(+) antiporter that extrudes sodium in exchange for external protons.</text>
</comment>
<keyword evidence="6" id="KW-0813">Transport</keyword>
<evidence type="ECO:0000256" key="3">
    <source>
        <dbReference type="ARBA" id="ARBA00022692"/>
    </source>
</evidence>
<sequence>MISAINRFLKLESASGIMLIGAALMAMLLANSPLSHYYDLLLDVPVEVRVGPLQIAKPLLLWINDGLMAVFFFIVGLELKREILEGELSSVRAIALPAFAAIGGMVVPAAIYIVINGDNPDTMAGWAIPTATDIAFALGILSLLGSRVPVALKTFLVSLAIFDDVGAIIIIALFYSGDLATSSLIVAAISVVVLALFNRMKVYSLVPYIFVGVVMWVAVLKSGVHATLAGVLLAMFIPLAPEDESGRAPLKELENDLHGFVAFCVLPLFAFANSGIYLGNTGMDNLLHPVTFGVALGLFVGKQIGVFSFAWLAVKAGLAKLPSSVNWSMLYGVAILCGIGFTMSLFIGSLAFEGSGDDRFFDERLGIIIASILSSLCGYLWLKYSLRRSS</sequence>
<feature type="transmembrane region" description="Helical" evidence="6">
    <location>
        <begin position="364"/>
        <end position="382"/>
    </location>
</feature>
<feature type="transmembrane region" description="Helical" evidence="6">
    <location>
        <begin position="290"/>
        <end position="314"/>
    </location>
</feature>
<comment type="subcellular location">
    <subcellularLocation>
        <location evidence="1">Cell inner membrane</location>
        <topology evidence="1">Multi-pass membrane protein</topology>
    </subcellularLocation>
    <subcellularLocation>
        <location evidence="6">Cell membrane</location>
        <topology evidence="6">Multi-pass membrane protein</topology>
    </subcellularLocation>
</comment>
<dbReference type="GO" id="GO:0005886">
    <property type="term" value="C:plasma membrane"/>
    <property type="evidence" value="ECO:0007669"/>
    <property type="project" value="UniProtKB-SubCell"/>
</dbReference>
<proteinExistence type="inferred from homology"/>
<name>A0A2K8LAA1_9PROT</name>
<keyword evidence="6" id="KW-0406">Ion transport</keyword>
<gene>
    <name evidence="6" type="primary">nhaA</name>
    <name evidence="7" type="ORF">Ga0123462_1005</name>
</gene>
<dbReference type="OrthoDB" id="9808135at2"/>
<keyword evidence="6" id="KW-0050">Antiport</keyword>
<dbReference type="Proteomes" id="UP000231637">
    <property type="component" value="Chromosome"/>
</dbReference>
<keyword evidence="8" id="KW-1185">Reference proteome</keyword>
<feature type="transmembrane region" description="Helical" evidence="6">
    <location>
        <begin position="59"/>
        <end position="79"/>
    </location>
</feature>
<evidence type="ECO:0000256" key="5">
    <source>
        <dbReference type="ARBA" id="ARBA00023136"/>
    </source>
</evidence>
<keyword evidence="5 6" id="KW-0472">Membrane</keyword>
<dbReference type="InterPro" id="IPR023171">
    <property type="entry name" value="Na/H_antiporter_dom_sf"/>
</dbReference>
<feature type="transmembrane region" description="Helical" evidence="6">
    <location>
        <begin position="257"/>
        <end position="278"/>
    </location>
</feature>